<organism evidence="1 2">
    <name type="scientific">Frankliniella fusca</name>
    <dbReference type="NCBI Taxonomy" id="407009"/>
    <lineage>
        <taxon>Eukaryota</taxon>
        <taxon>Metazoa</taxon>
        <taxon>Ecdysozoa</taxon>
        <taxon>Arthropoda</taxon>
        <taxon>Hexapoda</taxon>
        <taxon>Insecta</taxon>
        <taxon>Pterygota</taxon>
        <taxon>Neoptera</taxon>
        <taxon>Paraneoptera</taxon>
        <taxon>Thysanoptera</taxon>
        <taxon>Terebrantia</taxon>
        <taxon>Thripoidea</taxon>
        <taxon>Thripidae</taxon>
        <taxon>Frankliniella</taxon>
    </lineage>
</organism>
<proteinExistence type="predicted"/>
<accession>A0AAE1LQD4</accession>
<name>A0AAE1LQD4_9NEOP</name>
<gene>
    <name evidence="1" type="ORF">KUF71_015370</name>
</gene>
<protein>
    <submittedName>
        <fullName evidence="1">Heat shock factor protein</fullName>
    </submittedName>
</protein>
<keyword evidence="1" id="KW-0346">Stress response</keyword>
<comment type="caution">
    <text evidence="1">The sequence shown here is derived from an EMBL/GenBank/DDBJ whole genome shotgun (WGS) entry which is preliminary data.</text>
</comment>
<sequence length="123" mass="13467">MLMDDLDLHVGTMDSDLGQLKDFLNNSGIQLDANTLLGLFNPDDSMMPDGDGSSFTSKMDAPGNELMYYQPDFMDLEEIWNEDNGRTSTPPASPIVPEVNTPLVMPVYLVPDLTLLLLIGACV</sequence>
<dbReference type="EMBL" id="JAHWGI010001278">
    <property type="protein sequence ID" value="KAK3927064.1"/>
    <property type="molecule type" value="Genomic_DNA"/>
</dbReference>
<evidence type="ECO:0000313" key="1">
    <source>
        <dbReference type="EMBL" id="KAK3927064.1"/>
    </source>
</evidence>
<evidence type="ECO:0000313" key="2">
    <source>
        <dbReference type="Proteomes" id="UP001219518"/>
    </source>
</evidence>
<reference evidence="1" key="1">
    <citation type="submission" date="2021-07" db="EMBL/GenBank/DDBJ databases">
        <authorList>
            <person name="Catto M.A."/>
            <person name="Jacobson A."/>
            <person name="Kennedy G."/>
            <person name="Labadie P."/>
            <person name="Hunt B.G."/>
            <person name="Srinivasan R."/>
        </authorList>
    </citation>
    <scope>NUCLEOTIDE SEQUENCE</scope>
    <source>
        <strain evidence="1">PL_HMW_Pooled</strain>
        <tissue evidence="1">Head</tissue>
    </source>
</reference>
<reference evidence="1" key="2">
    <citation type="journal article" date="2023" name="BMC Genomics">
        <title>Pest status, molecular evolution, and epigenetic factors derived from the genome assembly of Frankliniella fusca, a thysanopteran phytovirus vector.</title>
        <authorList>
            <person name="Catto M.A."/>
            <person name="Labadie P.E."/>
            <person name="Jacobson A.L."/>
            <person name="Kennedy G.G."/>
            <person name="Srinivasan R."/>
            <person name="Hunt B.G."/>
        </authorList>
    </citation>
    <scope>NUCLEOTIDE SEQUENCE</scope>
    <source>
        <strain evidence="1">PL_HMW_Pooled</strain>
    </source>
</reference>
<dbReference type="AlphaFoldDB" id="A0AAE1LQD4"/>
<keyword evidence="2" id="KW-1185">Reference proteome</keyword>
<dbReference type="Proteomes" id="UP001219518">
    <property type="component" value="Unassembled WGS sequence"/>
</dbReference>